<evidence type="ECO:0000313" key="3">
    <source>
        <dbReference type="Proteomes" id="UP000564573"/>
    </source>
</evidence>
<dbReference type="InterPro" id="IPR032710">
    <property type="entry name" value="NTF2-like_dom_sf"/>
</dbReference>
<reference evidence="2 3" key="1">
    <citation type="submission" date="2020-08" db="EMBL/GenBank/DDBJ databases">
        <title>Sequencing the genomes of 1000 actinobacteria strains.</title>
        <authorList>
            <person name="Klenk H.-P."/>
        </authorList>
    </citation>
    <scope>NUCLEOTIDE SEQUENCE [LARGE SCALE GENOMIC DNA]</scope>
    <source>
        <strain evidence="2 3">DSM 45267</strain>
    </source>
</reference>
<dbReference type="AlphaFoldDB" id="A0A839XJS5"/>
<protein>
    <submittedName>
        <fullName evidence="2">3-phenylpropionate/cinnamic acid dioxygenase small subunit</fullName>
    </submittedName>
</protein>
<dbReference type="InterPro" id="IPR037401">
    <property type="entry name" value="SnoaL-like"/>
</dbReference>
<feature type="domain" description="SnoaL-like" evidence="1">
    <location>
        <begin position="12"/>
        <end position="134"/>
    </location>
</feature>
<dbReference type="SUPFAM" id="SSF54427">
    <property type="entry name" value="NTF2-like"/>
    <property type="match status" value="1"/>
</dbReference>
<keyword evidence="2" id="KW-0223">Dioxygenase</keyword>
<sequence>MARGPDDDISTETLARVHQLYGAQSHFIDDGHADAWAATFTPDGEFHSPSYPEPVVGTEALTAFAERFARQDGVTRHVLTNLFVTGQGPDELLVRAYLQLVHTAPGGPSTVVRQTTIADRVVRSPSGWRIARRTVHRDDEPR</sequence>
<dbReference type="Pfam" id="PF13577">
    <property type="entry name" value="SnoaL_4"/>
    <property type="match status" value="1"/>
</dbReference>
<keyword evidence="3" id="KW-1185">Reference proteome</keyword>
<gene>
    <name evidence="2" type="ORF">FB384_002454</name>
</gene>
<dbReference type="RefSeq" id="WP_183782814.1">
    <property type="nucleotide sequence ID" value="NZ_JACIBS010000001.1"/>
</dbReference>
<organism evidence="2 3">
    <name type="scientific">Prauserella sediminis</name>
    <dbReference type="NCBI Taxonomy" id="577680"/>
    <lineage>
        <taxon>Bacteria</taxon>
        <taxon>Bacillati</taxon>
        <taxon>Actinomycetota</taxon>
        <taxon>Actinomycetes</taxon>
        <taxon>Pseudonocardiales</taxon>
        <taxon>Pseudonocardiaceae</taxon>
        <taxon>Prauserella</taxon>
        <taxon>Prauserella salsuginis group</taxon>
    </lineage>
</organism>
<dbReference type="EMBL" id="JACIBS010000001">
    <property type="protein sequence ID" value="MBB3663550.1"/>
    <property type="molecule type" value="Genomic_DNA"/>
</dbReference>
<comment type="caution">
    <text evidence="2">The sequence shown here is derived from an EMBL/GenBank/DDBJ whole genome shotgun (WGS) entry which is preliminary data.</text>
</comment>
<proteinExistence type="predicted"/>
<dbReference type="Gene3D" id="3.10.450.50">
    <property type="match status" value="1"/>
</dbReference>
<evidence type="ECO:0000313" key="2">
    <source>
        <dbReference type="EMBL" id="MBB3663550.1"/>
    </source>
</evidence>
<name>A0A839XJS5_9PSEU</name>
<keyword evidence="2" id="KW-0560">Oxidoreductase</keyword>
<dbReference type="Proteomes" id="UP000564573">
    <property type="component" value="Unassembled WGS sequence"/>
</dbReference>
<evidence type="ECO:0000259" key="1">
    <source>
        <dbReference type="Pfam" id="PF13577"/>
    </source>
</evidence>
<accession>A0A839XJS5</accession>
<dbReference type="GO" id="GO:0051213">
    <property type="term" value="F:dioxygenase activity"/>
    <property type="evidence" value="ECO:0007669"/>
    <property type="project" value="UniProtKB-KW"/>
</dbReference>